<gene>
    <name evidence="3" type="ORF">JXQ802_LOCUS51732</name>
    <name evidence="2" type="ORF">PYM288_LOCUS35478</name>
</gene>
<evidence type="ECO:0000313" key="3">
    <source>
        <dbReference type="EMBL" id="CAF1630475.1"/>
    </source>
</evidence>
<organism evidence="2 4">
    <name type="scientific">Rotaria sordida</name>
    <dbReference type="NCBI Taxonomy" id="392033"/>
    <lineage>
        <taxon>Eukaryota</taxon>
        <taxon>Metazoa</taxon>
        <taxon>Spiralia</taxon>
        <taxon>Gnathifera</taxon>
        <taxon>Rotifera</taxon>
        <taxon>Eurotatoria</taxon>
        <taxon>Bdelloidea</taxon>
        <taxon>Philodinida</taxon>
        <taxon>Philodinidae</taxon>
        <taxon>Rotaria</taxon>
    </lineage>
</organism>
<dbReference type="EMBL" id="CAJNOH010006133">
    <property type="protein sequence ID" value="CAF1422463.1"/>
    <property type="molecule type" value="Genomic_DNA"/>
</dbReference>
<dbReference type="Proteomes" id="UP000663854">
    <property type="component" value="Unassembled WGS sequence"/>
</dbReference>
<proteinExistence type="predicted"/>
<evidence type="ECO:0000313" key="2">
    <source>
        <dbReference type="EMBL" id="CAF1422463.1"/>
    </source>
</evidence>
<dbReference type="AlphaFoldDB" id="A0A815MCU8"/>
<accession>A0A815MCU8</accession>
<comment type="caution">
    <text evidence="2">The sequence shown here is derived from an EMBL/GenBank/DDBJ whole genome shotgun (WGS) entry which is preliminary data.</text>
</comment>
<protein>
    <submittedName>
        <fullName evidence="2">Uncharacterized protein</fullName>
    </submittedName>
</protein>
<feature type="region of interest" description="Disordered" evidence="1">
    <location>
        <begin position="1"/>
        <end position="25"/>
    </location>
</feature>
<feature type="non-terminal residue" evidence="2">
    <location>
        <position position="25"/>
    </location>
</feature>
<keyword evidence="5" id="KW-1185">Reference proteome</keyword>
<sequence>MINNGETNVDGRRRRRHQLDSKKRE</sequence>
<name>A0A815MCU8_9BILA</name>
<dbReference type="EMBL" id="CAJNOL010007679">
    <property type="protein sequence ID" value="CAF1630475.1"/>
    <property type="molecule type" value="Genomic_DNA"/>
</dbReference>
<evidence type="ECO:0000313" key="5">
    <source>
        <dbReference type="Proteomes" id="UP000663870"/>
    </source>
</evidence>
<dbReference type="Proteomes" id="UP000663870">
    <property type="component" value="Unassembled WGS sequence"/>
</dbReference>
<reference evidence="2" key="1">
    <citation type="submission" date="2021-02" db="EMBL/GenBank/DDBJ databases">
        <authorList>
            <person name="Nowell W R."/>
        </authorList>
    </citation>
    <scope>NUCLEOTIDE SEQUENCE</scope>
</reference>
<evidence type="ECO:0000256" key="1">
    <source>
        <dbReference type="SAM" id="MobiDB-lite"/>
    </source>
</evidence>
<evidence type="ECO:0000313" key="4">
    <source>
        <dbReference type="Proteomes" id="UP000663854"/>
    </source>
</evidence>